<gene>
    <name evidence="3" type="ORF">BGZ80_006360</name>
</gene>
<feature type="non-terminal residue" evidence="3">
    <location>
        <position position="685"/>
    </location>
</feature>
<feature type="coiled-coil region" evidence="1">
    <location>
        <begin position="326"/>
        <end position="353"/>
    </location>
</feature>
<dbReference type="Proteomes" id="UP000703661">
    <property type="component" value="Unassembled WGS sequence"/>
</dbReference>
<reference evidence="3" key="1">
    <citation type="journal article" date="2020" name="Fungal Divers.">
        <title>Resolving the Mortierellaceae phylogeny through synthesis of multi-gene phylogenetics and phylogenomics.</title>
        <authorList>
            <person name="Vandepol N."/>
            <person name="Liber J."/>
            <person name="Desiro A."/>
            <person name="Na H."/>
            <person name="Kennedy M."/>
            <person name="Barry K."/>
            <person name="Grigoriev I.V."/>
            <person name="Miller A.N."/>
            <person name="O'Donnell K."/>
            <person name="Stajich J.E."/>
            <person name="Bonito G."/>
        </authorList>
    </citation>
    <scope>NUCLEOTIDE SEQUENCE</scope>
    <source>
        <strain evidence="3">NRRL 2769</strain>
    </source>
</reference>
<keyword evidence="4" id="KW-1185">Reference proteome</keyword>
<organism evidence="3 4">
    <name type="scientific">Entomortierella chlamydospora</name>
    <dbReference type="NCBI Taxonomy" id="101097"/>
    <lineage>
        <taxon>Eukaryota</taxon>
        <taxon>Fungi</taxon>
        <taxon>Fungi incertae sedis</taxon>
        <taxon>Mucoromycota</taxon>
        <taxon>Mortierellomycotina</taxon>
        <taxon>Mortierellomycetes</taxon>
        <taxon>Mortierellales</taxon>
        <taxon>Mortierellaceae</taxon>
        <taxon>Entomortierella</taxon>
    </lineage>
</organism>
<proteinExistence type="predicted"/>
<name>A0A9P6ST94_9FUNG</name>
<evidence type="ECO:0000256" key="1">
    <source>
        <dbReference type="SAM" id="Coils"/>
    </source>
</evidence>
<keyword evidence="1" id="KW-0175">Coiled coil</keyword>
<evidence type="ECO:0000313" key="4">
    <source>
        <dbReference type="Proteomes" id="UP000703661"/>
    </source>
</evidence>
<protein>
    <submittedName>
        <fullName evidence="3">Uncharacterized protein</fullName>
    </submittedName>
</protein>
<sequence length="685" mass="75489">MDCLGLENEVYSDFDFVYNLFSMFPLISSLVIKDRYMRDRDMRVVTAGILAGKMAFTEAKGPVIGSDAYRDAQQAVAIRCQQQDGSTPEVRPAQHNTTAKPVLKVMRKTIKEDLQEFSRSIATYVLIPQTRNTLRKKILERLEHNLEQKEIQDYFWMLENDIDPSTSHLLTSTSVIATASASSLSKKNTYPLVPITHYRFHDCCFAKDWGAVMDVNKLPMIGLAASITAQGLVVDLEGSYGAPSQSIKTMLGFCFGAHCVLSLELNFRHTHMELEHVVELLSENPILYKIDIVDSPAFHDLIRLPALRGLGSIVEKMQEACLDLDEIQLEESLQDAKLVLLELERAIELEETAKKDDLSKKQTNEDPVLAVPDEEVSASYPTYTERPPRVVNDLRKPIQSLSKQLVYVSGTPPAGRLRTAKVLLMGVIHHGIAGLINTRDRNTGQSLLHTLAWRRSYYSLTTIPTDSLPTPPSQHQRWKGPETNTSPFFSSSFPPSSPLPASGTSSLLPTYPSPNLVHHAAEPIVDAVTEPQPISEEPQVTTTSSGLSSLISISTLPAALSSALSFRRLSLPATLWIPMDSEDIGVGGGSLPTPDLDDDEVHSPFLDNSVGTITDVELIYDSTVEPTEAAAVATETQEGLTDDKADRPLVIPEQHPVAIALRMAKVLLEMNANPNVYNKDGRSAV</sequence>
<evidence type="ECO:0000313" key="3">
    <source>
        <dbReference type="EMBL" id="KAG0000446.1"/>
    </source>
</evidence>
<evidence type="ECO:0000256" key="2">
    <source>
        <dbReference type="SAM" id="MobiDB-lite"/>
    </source>
</evidence>
<dbReference type="AlphaFoldDB" id="A0A9P6ST94"/>
<feature type="region of interest" description="Disordered" evidence="2">
    <location>
        <begin position="464"/>
        <end position="505"/>
    </location>
</feature>
<comment type="caution">
    <text evidence="3">The sequence shown here is derived from an EMBL/GenBank/DDBJ whole genome shotgun (WGS) entry which is preliminary data.</text>
</comment>
<accession>A0A9P6ST94</accession>
<dbReference type="EMBL" id="JAAAID010003138">
    <property type="protein sequence ID" value="KAG0000446.1"/>
    <property type="molecule type" value="Genomic_DNA"/>
</dbReference>